<organism evidence="2 3">
    <name type="scientific">Nelumbo nucifera</name>
    <name type="common">Sacred lotus</name>
    <dbReference type="NCBI Taxonomy" id="4432"/>
    <lineage>
        <taxon>Eukaryota</taxon>
        <taxon>Viridiplantae</taxon>
        <taxon>Streptophyta</taxon>
        <taxon>Embryophyta</taxon>
        <taxon>Tracheophyta</taxon>
        <taxon>Spermatophyta</taxon>
        <taxon>Magnoliopsida</taxon>
        <taxon>Proteales</taxon>
        <taxon>Nelumbonaceae</taxon>
        <taxon>Nelumbo</taxon>
    </lineage>
</organism>
<reference evidence="2 3" key="1">
    <citation type="journal article" date="2020" name="Mol. Biol. Evol.">
        <title>Distinct Expression and Methylation Patterns for Genes with Different Fates following a Single Whole-Genome Duplication in Flowering Plants.</title>
        <authorList>
            <person name="Shi T."/>
            <person name="Rahmani R.S."/>
            <person name="Gugger P.F."/>
            <person name="Wang M."/>
            <person name="Li H."/>
            <person name="Zhang Y."/>
            <person name="Li Z."/>
            <person name="Wang Q."/>
            <person name="Van de Peer Y."/>
            <person name="Marchal K."/>
            <person name="Chen J."/>
        </authorList>
    </citation>
    <scope>NUCLEOTIDE SEQUENCE [LARGE SCALE GENOMIC DNA]</scope>
    <source>
        <tissue evidence="2">Leaf</tissue>
    </source>
</reference>
<protein>
    <submittedName>
        <fullName evidence="2">Uncharacterized protein</fullName>
    </submittedName>
</protein>
<feature type="compositionally biased region" description="Basic residues" evidence="1">
    <location>
        <begin position="1"/>
        <end position="12"/>
    </location>
</feature>
<gene>
    <name evidence="2" type="ORF">HUJ06_030558</name>
</gene>
<proteinExistence type="predicted"/>
<comment type="caution">
    <text evidence="2">The sequence shown here is derived from an EMBL/GenBank/DDBJ whole genome shotgun (WGS) entry which is preliminary data.</text>
</comment>
<dbReference type="EMBL" id="DUZY01000002">
    <property type="protein sequence ID" value="DAD29090.1"/>
    <property type="molecule type" value="Genomic_DNA"/>
</dbReference>
<dbReference type="AlphaFoldDB" id="A0A822Y984"/>
<sequence>MSLKQRKAHHNTFPHTSAMGKVRRESRPTQELPYLPSITCLHSHLQSKASFTPLNLLTPPPPQSLGVQMEYHKTKCSFLSSLGPTKGYPFLISPVL</sequence>
<evidence type="ECO:0000313" key="3">
    <source>
        <dbReference type="Proteomes" id="UP000607653"/>
    </source>
</evidence>
<name>A0A822Y984_NELNU</name>
<evidence type="ECO:0000313" key="2">
    <source>
        <dbReference type="EMBL" id="DAD29090.1"/>
    </source>
</evidence>
<feature type="region of interest" description="Disordered" evidence="1">
    <location>
        <begin position="1"/>
        <end position="28"/>
    </location>
</feature>
<evidence type="ECO:0000256" key="1">
    <source>
        <dbReference type="SAM" id="MobiDB-lite"/>
    </source>
</evidence>
<keyword evidence="3" id="KW-1185">Reference proteome</keyword>
<accession>A0A822Y984</accession>
<dbReference type="Proteomes" id="UP000607653">
    <property type="component" value="Unassembled WGS sequence"/>
</dbReference>